<evidence type="ECO:0000313" key="1">
    <source>
        <dbReference type="EMBL" id="QFS47161.1"/>
    </source>
</evidence>
<reference evidence="1 2" key="1">
    <citation type="submission" date="2019-10" db="EMBL/GenBank/DDBJ databases">
        <title>Genomic and transcriptomic insights into the perfect genentic adaptation of a filamentous nitrogen-fixing cyanobacterium to rice fields.</title>
        <authorList>
            <person name="Chen Z."/>
        </authorList>
    </citation>
    <scope>NUCLEOTIDE SEQUENCE [LARGE SCALE GENOMIC DNA]</scope>
    <source>
        <strain evidence="1">CCNUC1</strain>
    </source>
</reference>
<proteinExistence type="predicted"/>
<keyword evidence="2" id="KW-1185">Reference proteome</keyword>
<protein>
    <submittedName>
        <fullName evidence="1">Uncharacterized protein</fullName>
    </submittedName>
</protein>
<organism evidence="1 2">
    <name type="scientific">Nostoc sphaeroides CCNUC1</name>
    <dbReference type="NCBI Taxonomy" id="2653204"/>
    <lineage>
        <taxon>Bacteria</taxon>
        <taxon>Bacillati</taxon>
        <taxon>Cyanobacteriota</taxon>
        <taxon>Cyanophyceae</taxon>
        <taxon>Nostocales</taxon>
        <taxon>Nostocaceae</taxon>
        <taxon>Nostoc</taxon>
    </lineage>
</organism>
<dbReference type="Proteomes" id="UP000326678">
    <property type="component" value="Chromosome Gxm1"/>
</dbReference>
<accession>A0A5P8W3T4</accession>
<dbReference type="KEGG" id="nsh:GXM_04651"/>
<name>A0A5P8W3T4_9NOSO</name>
<dbReference type="AlphaFoldDB" id="A0A5P8W3T4"/>
<dbReference type="EMBL" id="CP045226">
    <property type="protein sequence ID" value="QFS47161.1"/>
    <property type="molecule type" value="Genomic_DNA"/>
</dbReference>
<gene>
    <name evidence="1" type="ORF">GXM_04651</name>
</gene>
<evidence type="ECO:0000313" key="2">
    <source>
        <dbReference type="Proteomes" id="UP000326678"/>
    </source>
</evidence>
<sequence length="46" mass="5440">MFPGKISDRRSHCKILLILISDRYVHKLLLLSKIINYLIITPLAYR</sequence>